<dbReference type="GO" id="GO:0000155">
    <property type="term" value="F:phosphorelay sensor kinase activity"/>
    <property type="evidence" value="ECO:0007669"/>
    <property type="project" value="InterPro"/>
</dbReference>
<keyword evidence="3" id="KW-0597">Phosphoprotein</keyword>
<dbReference type="Gene3D" id="1.20.5.1930">
    <property type="match status" value="1"/>
</dbReference>
<feature type="region of interest" description="Disordered" evidence="10">
    <location>
        <begin position="1"/>
        <end position="23"/>
    </location>
</feature>
<dbReference type="AlphaFoldDB" id="A0A3Q9K5V3"/>
<dbReference type="InterPro" id="IPR011712">
    <property type="entry name" value="Sig_transdc_His_kin_sub3_dim/P"/>
</dbReference>
<dbReference type="PANTHER" id="PTHR24421">
    <property type="entry name" value="NITRATE/NITRITE SENSOR PROTEIN NARX-RELATED"/>
    <property type="match status" value="1"/>
</dbReference>
<evidence type="ECO:0000256" key="4">
    <source>
        <dbReference type="ARBA" id="ARBA00022679"/>
    </source>
</evidence>
<keyword evidence="4" id="KW-0808">Transferase</keyword>
<evidence type="ECO:0000256" key="11">
    <source>
        <dbReference type="SAM" id="Phobius"/>
    </source>
</evidence>
<keyword evidence="11" id="KW-0812">Transmembrane</keyword>
<protein>
    <recommendedName>
        <fullName evidence="2">histidine kinase</fullName>
        <ecNumber evidence="2">2.7.13.3</ecNumber>
    </recommendedName>
</protein>
<evidence type="ECO:0000313" key="13">
    <source>
        <dbReference type="EMBL" id="AZS75016.1"/>
    </source>
</evidence>
<keyword evidence="9" id="KW-0175">Coiled coil</keyword>
<keyword evidence="8" id="KW-0902">Two-component regulatory system</keyword>
<accession>A0A3Q9K5V3</accession>
<feature type="transmembrane region" description="Helical" evidence="11">
    <location>
        <begin position="86"/>
        <end position="106"/>
    </location>
</feature>
<evidence type="ECO:0000259" key="12">
    <source>
        <dbReference type="Pfam" id="PF07730"/>
    </source>
</evidence>
<feature type="transmembrane region" description="Helical" evidence="11">
    <location>
        <begin position="150"/>
        <end position="173"/>
    </location>
</feature>
<feature type="transmembrane region" description="Helical" evidence="11">
    <location>
        <begin position="185"/>
        <end position="206"/>
    </location>
</feature>
<keyword evidence="11" id="KW-1133">Transmembrane helix</keyword>
<dbReference type="Proteomes" id="UP000275579">
    <property type="component" value="Chromosome"/>
</dbReference>
<dbReference type="InterPro" id="IPR036890">
    <property type="entry name" value="HATPase_C_sf"/>
</dbReference>
<feature type="domain" description="Signal transduction histidine kinase subgroup 3 dimerisation and phosphoacceptor" evidence="12">
    <location>
        <begin position="263"/>
        <end position="328"/>
    </location>
</feature>
<dbReference type="GO" id="GO:0046983">
    <property type="term" value="F:protein dimerization activity"/>
    <property type="evidence" value="ECO:0007669"/>
    <property type="project" value="InterPro"/>
</dbReference>
<evidence type="ECO:0000256" key="6">
    <source>
        <dbReference type="ARBA" id="ARBA00022777"/>
    </source>
</evidence>
<dbReference type="Pfam" id="PF07730">
    <property type="entry name" value="HisKA_3"/>
    <property type="match status" value="1"/>
</dbReference>
<evidence type="ECO:0000256" key="5">
    <source>
        <dbReference type="ARBA" id="ARBA00022741"/>
    </source>
</evidence>
<reference evidence="13 14" key="1">
    <citation type="submission" date="2018-04" db="EMBL/GenBank/DDBJ databases">
        <title>Complete genome sequences of Streptomyces lydicus strain WYEC and characterization of antagonistic properties of biological control agents.</title>
        <authorList>
            <person name="Mariita R.M."/>
            <person name="Sello J.K."/>
        </authorList>
    </citation>
    <scope>NUCLEOTIDE SEQUENCE [LARGE SCALE GENOMIC DNA]</scope>
    <source>
        <strain evidence="13 14">WYEC 108</strain>
    </source>
</reference>
<evidence type="ECO:0000256" key="1">
    <source>
        <dbReference type="ARBA" id="ARBA00000085"/>
    </source>
</evidence>
<gene>
    <name evidence="13" type="ORF">DDE74_32490</name>
</gene>
<sequence>MDVLTSGDRQEVPPGPPEGGSCSRYHSSLSMVGPGARFPGSVDGRRALTVAGMRHVLRLPPALDPGSPPRPRPGGRFPFAARAVDALAVLVTAFTTGIAGDGIVLLPQFDFWPLNAVFVSLGLTWLSPHEWTGAVIFCGVLWWRRRWPTAVAVGLLLAGLLYPLLLPSLIAVFTVAVHRPTRTTAWVAGLALVPFLLHCAYFVSMWLSYSAFTAEKMLAGVLGVALVAAAVGWGLFVRALHERVDRAETEAARRTEEAQRAAREEIAREMHDVLGHRLSLLSLHAGALEFSPGAPEAEIAHTAAVIRESAHRALQELRTVIGVLRAPTVEETGGTRPQAGLGDLEQLFAESREAGTDIRARLDVTASEQVAALTGRTVHRIVQEGLTNARKHAPGAEVRVEVTGGPSEGLSVELSNPVPSDASCTAVPGGGLGLIGLSERAELAGGRLTYGRGEGGYHLRAWLPWAA</sequence>
<keyword evidence="6 13" id="KW-0418">Kinase</keyword>
<keyword evidence="7" id="KW-0067">ATP-binding</keyword>
<evidence type="ECO:0000256" key="9">
    <source>
        <dbReference type="SAM" id="Coils"/>
    </source>
</evidence>
<keyword evidence="11" id="KW-0472">Membrane</keyword>
<name>A0A3Q9K5V3_9ACTN</name>
<feature type="transmembrane region" description="Helical" evidence="11">
    <location>
        <begin position="218"/>
        <end position="236"/>
    </location>
</feature>
<evidence type="ECO:0000256" key="3">
    <source>
        <dbReference type="ARBA" id="ARBA00022553"/>
    </source>
</evidence>
<evidence type="ECO:0000256" key="10">
    <source>
        <dbReference type="SAM" id="MobiDB-lite"/>
    </source>
</evidence>
<evidence type="ECO:0000256" key="2">
    <source>
        <dbReference type="ARBA" id="ARBA00012438"/>
    </source>
</evidence>
<proteinExistence type="predicted"/>
<comment type="catalytic activity">
    <reaction evidence="1">
        <text>ATP + protein L-histidine = ADP + protein N-phospho-L-histidine.</text>
        <dbReference type="EC" id="2.7.13.3"/>
    </reaction>
</comment>
<dbReference type="EMBL" id="CP029042">
    <property type="protein sequence ID" value="AZS75016.1"/>
    <property type="molecule type" value="Genomic_DNA"/>
</dbReference>
<dbReference type="InterPro" id="IPR050482">
    <property type="entry name" value="Sensor_HK_TwoCompSys"/>
</dbReference>
<evidence type="ECO:0000256" key="8">
    <source>
        <dbReference type="ARBA" id="ARBA00023012"/>
    </source>
</evidence>
<dbReference type="PANTHER" id="PTHR24421:SF10">
    <property type="entry name" value="NITRATE_NITRITE SENSOR PROTEIN NARQ"/>
    <property type="match status" value="1"/>
</dbReference>
<dbReference type="Gene3D" id="3.30.565.10">
    <property type="entry name" value="Histidine kinase-like ATPase, C-terminal domain"/>
    <property type="match status" value="1"/>
</dbReference>
<dbReference type="GO" id="GO:0005524">
    <property type="term" value="F:ATP binding"/>
    <property type="evidence" value="ECO:0007669"/>
    <property type="project" value="UniProtKB-KW"/>
</dbReference>
<dbReference type="EC" id="2.7.13.3" evidence="2"/>
<keyword evidence="5" id="KW-0547">Nucleotide-binding</keyword>
<feature type="transmembrane region" description="Helical" evidence="11">
    <location>
        <begin position="118"/>
        <end position="143"/>
    </location>
</feature>
<dbReference type="SUPFAM" id="SSF55874">
    <property type="entry name" value="ATPase domain of HSP90 chaperone/DNA topoisomerase II/histidine kinase"/>
    <property type="match status" value="1"/>
</dbReference>
<evidence type="ECO:0000256" key="7">
    <source>
        <dbReference type="ARBA" id="ARBA00022840"/>
    </source>
</evidence>
<evidence type="ECO:0000313" key="14">
    <source>
        <dbReference type="Proteomes" id="UP000275579"/>
    </source>
</evidence>
<dbReference type="GO" id="GO:0016020">
    <property type="term" value="C:membrane"/>
    <property type="evidence" value="ECO:0007669"/>
    <property type="project" value="InterPro"/>
</dbReference>
<organism evidence="13 14">
    <name type="scientific">Streptomyces lydicus</name>
    <dbReference type="NCBI Taxonomy" id="47763"/>
    <lineage>
        <taxon>Bacteria</taxon>
        <taxon>Bacillati</taxon>
        <taxon>Actinomycetota</taxon>
        <taxon>Actinomycetes</taxon>
        <taxon>Kitasatosporales</taxon>
        <taxon>Streptomycetaceae</taxon>
        <taxon>Streptomyces</taxon>
    </lineage>
</organism>
<feature type="coiled-coil region" evidence="9">
    <location>
        <begin position="237"/>
        <end position="264"/>
    </location>
</feature>